<reference evidence="3 4" key="1">
    <citation type="journal article" date="2010" name="J. Bacteriol.">
        <title>Genome sequences of Pelagibaca bermudensis HTCC2601T and Maritimibacter alkaliphilus HTCC2654T, the type strains of two marine Roseobacter genera.</title>
        <authorList>
            <person name="Thrash J.C."/>
            <person name="Cho J.C."/>
            <person name="Ferriera S."/>
            <person name="Johnson J."/>
            <person name="Vergin K.L."/>
            <person name="Giovannoni S.J."/>
        </authorList>
    </citation>
    <scope>NUCLEOTIDE SEQUENCE [LARGE SCALE GENOMIC DNA]</scope>
    <source>
        <strain evidence="4">DSM 26914 / JCM 13377 / KCTC 12554 / HTCC2601</strain>
    </source>
</reference>
<sequence length="51" mass="5356">MNKSRKVRTITIIQAGALALLAIFGAFAAQGHPQPVQPSCSSLDMSTPCDL</sequence>
<feature type="chain" id="PRO_5004171621" evidence="2">
    <location>
        <begin position="29"/>
        <end position="51"/>
    </location>
</feature>
<comment type="caution">
    <text evidence="3">The sequence shown here is derived from an EMBL/GenBank/DDBJ whole genome shotgun (WGS) entry which is preliminary data.</text>
</comment>
<proteinExistence type="predicted"/>
<feature type="region of interest" description="Disordered" evidence="1">
    <location>
        <begin position="32"/>
        <end position="51"/>
    </location>
</feature>
<dbReference type="RefSeq" id="WP_007800003.1">
    <property type="nucleotide sequence ID" value="NZ_DS022276.1"/>
</dbReference>
<accession>Q0FHC0</accession>
<feature type="signal peptide" evidence="2">
    <location>
        <begin position="1"/>
        <end position="28"/>
    </location>
</feature>
<dbReference type="AlphaFoldDB" id="Q0FHC0"/>
<gene>
    <name evidence="3" type="ORF">R2601_23520</name>
</gene>
<keyword evidence="2" id="KW-0732">Signal</keyword>
<keyword evidence="4" id="KW-1185">Reference proteome</keyword>
<dbReference type="HOGENOM" id="CLU_3101915_0_0_5"/>
<protein>
    <submittedName>
        <fullName evidence="3">Uncharacterized protein</fullName>
    </submittedName>
</protein>
<dbReference type="Proteomes" id="UP000006230">
    <property type="component" value="Unassembled WGS sequence"/>
</dbReference>
<organism evidence="3 4">
    <name type="scientific">Salipiger bermudensis (strain DSM 26914 / JCM 13377 / KCTC 12554 / HTCC2601)</name>
    <name type="common">Pelagibaca bermudensis</name>
    <dbReference type="NCBI Taxonomy" id="314265"/>
    <lineage>
        <taxon>Bacteria</taxon>
        <taxon>Pseudomonadati</taxon>
        <taxon>Pseudomonadota</taxon>
        <taxon>Alphaproteobacteria</taxon>
        <taxon>Rhodobacterales</taxon>
        <taxon>Roseobacteraceae</taxon>
        <taxon>Salipiger</taxon>
    </lineage>
</organism>
<evidence type="ECO:0000256" key="2">
    <source>
        <dbReference type="SAM" id="SignalP"/>
    </source>
</evidence>
<dbReference type="EMBL" id="AATQ01000077">
    <property type="protein sequence ID" value="EAU43589.1"/>
    <property type="molecule type" value="Genomic_DNA"/>
</dbReference>
<evidence type="ECO:0000313" key="3">
    <source>
        <dbReference type="EMBL" id="EAU43589.1"/>
    </source>
</evidence>
<evidence type="ECO:0000313" key="4">
    <source>
        <dbReference type="Proteomes" id="UP000006230"/>
    </source>
</evidence>
<name>Q0FHC0_SALBH</name>
<dbReference type="GeneID" id="92505044"/>
<evidence type="ECO:0000256" key="1">
    <source>
        <dbReference type="SAM" id="MobiDB-lite"/>
    </source>
</evidence>